<sequence length="154" mass="18381">MIEIKNIMDSNEKSKITNYILRELPEWFGIEESIVEYVEEVKQYDFYGAYNQEEVMGFISIKYNNKYTAEVYLIGILKEYQNNHIGRRLIEVAEEVLIKNKIKLFMVKTLGESHPDENYKITREFYKKLGFYPLEEIKEIWGESNPCLIMVKTL</sequence>
<dbReference type="PROSITE" id="PS51186">
    <property type="entry name" value="GNAT"/>
    <property type="match status" value="1"/>
</dbReference>
<proteinExistence type="predicted"/>
<evidence type="ECO:0000313" key="2">
    <source>
        <dbReference type="EMBL" id="MBC5627949.1"/>
    </source>
</evidence>
<dbReference type="EMBL" id="JACOOO010000004">
    <property type="protein sequence ID" value="MBC5627949.1"/>
    <property type="molecule type" value="Genomic_DNA"/>
</dbReference>
<dbReference type="Pfam" id="PF00583">
    <property type="entry name" value="Acetyltransf_1"/>
    <property type="match status" value="1"/>
</dbReference>
<evidence type="ECO:0000259" key="1">
    <source>
        <dbReference type="PROSITE" id="PS51186"/>
    </source>
</evidence>
<keyword evidence="3" id="KW-1185">Reference proteome</keyword>
<reference evidence="2 3" key="1">
    <citation type="submission" date="2020-08" db="EMBL/GenBank/DDBJ databases">
        <title>Genome public.</title>
        <authorList>
            <person name="Liu C."/>
            <person name="Sun Q."/>
        </authorList>
    </citation>
    <scope>NUCLEOTIDE SEQUENCE [LARGE SCALE GENOMIC DNA]</scope>
    <source>
        <strain evidence="2 3">NSJ-6</strain>
    </source>
</reference>
<comment type="caution">
    <text evidence="2">The sequence shown here is derived from an EMBL/GenBank/DDBJ whole genome shotgun (WGS) entry which is preliminary data.</text>
</comment>
<gene>
    <name evidence="2" type="ORF">H8S20_03485</name>
</gene>
<dbReference type="InterPro" id="IPR000182">
    <property type="entry name" value="GNAT_dom"/>
</dbReference>
<feature type="domain" description="N-acetyltransferase" evidence="1">
    <location>
        <begin position="2"/>
        <end position="154"/>
    </location>
</feature>
<dbReference type="Proteomes" id="UP000596929">
    <property type="component" value="Unassembled WGS sequence"/>
</dbReference>
<dbReference type="SUPFAM" id="SSF55729">
    <property type="entry name" value="Acyl-CoA N-acyltransferases (Nat)"/>
    <property type="match status" value="1"/>
</dbReference>
<dbReference type="InterPro" id="IPR016181">
    <property type="entry name" value="Acyl_CoA_acyltransferase"/>
</dbReference>
<dbReference type="Gene3D" id="3.40.630.30">
    <property type="match status" value="1"/>
</dbReference>
<dbReference type="RefSeq" id="WP_032119899.1">
    <property type="nucleotide sequence ID" value="NZ_JACOOO010000004.1"/>
</dbReference>
<organism evidence="2 3">
    <name type="scientific">Clostridium hominis</name>
    <dbReference type="NCBI Taxonomy" id="2763036"/>
    <lineage>
        <taxon>Bacteria</taxon>
        <taxon>Bacillati</taxon>
        <taxon>Bacillota</taxon>
        <taxon>Clostridia</taxon>
        <taxon>Eubacteriales</taxon>
        <taxon>Clostridiaceae</taxon>
        <taxon>Clostridium</taxon>
    </lineage>
</organism>
<accession>A0ABR7D989</accession>
<dbReference type="CDD" id="cd04301">
    <property type="entry name" value="NAT_SF"/>
    <property type="match status" value="1"/>
</dbReference>
<evidence type="ECO:0000313" key="3">
    <source>
        <dbReference type="Proteomes" id="UP000596929"/>
    </source>
</evidence>
<name>A0ABR7D989_9CLOT</name>
<protein>
    <submittedName>
        <fullName evidence="2">GNAT family N-acetyltransferase</fullName>
    </submittedName>
</protein>